<dbReference type="SMART" id="SM00389">
    <property type="entry name" value="HOX"/>
    <property type="match status" value="1"/>
</dbReference>
<feature type="compositionally biased region" description="Basic and acidic residues" evidence="9">
    <location>
        <begin position="243"/>
        <end position="256"/>
    </location>
</feature>
<keyword evidence="4 6" id="KW-0371">Homeobox</keyword>
<dbReference type="InterPro" id="IPR017970">
    <property type="entry name" value="Homeobox_CS"/>
</dbReference>
<dbReference type="GO" id="GO:0000981">
    <property type="term" value="F:DNA-binding transcription factor activity, RNA polymerase II-specific"/>
    <property type="evidence" value="ECO:0007669"/>
    <property type="project" value="InterPro"/>
</dbReference>
<comment type="subcellular location">
    <subcellularLocation>
        <location evidence="1 6 7">Nucleus</location>
    </subcellularLocation>
</comment>
<evidence type="ECO:0000259" key="10">
    <source>
        <dbReference type="PROSITE" id="PS50071"/>
    </source>
</evidence>
<reference evidence="11" key="2">
    <citation type="submission" date="2020-06" db="EMBL/GenBank/DDBJ databases">
        <authorList>
            <person name="Sheffer M."/>
        </authorList>
    </citation>
    <scope>NUCLEOTIDE SEQUENCE</scope>
</reference>
<dbReference type="Proteomes" id="UP000807504">
    <property type="component" value="Unassembled WGS sequence"/>
</dbReference>
<evidence type="ECO:0000256" key="1">
    <source>
        <dbReference type="ARBA" id="ARBA00004123"/>
    </source>
</evidence>
<feature type="compositionally biased region" description="Basic and acidic residues" evidence="9">
    <location>
        <begin position="128"/>
        <end position="154"/>
    </location>
</feature>
<dbReference type="GO" id="GO:0005634">
    <property type="term" value="C:nucleus"/>
    <property type="evidence" value="ECO:0007669"/>
    <property type="project" value="UniProtKB-SubCell"/>
</dbReference>
<dbReference type="SUPFAM" id="SSF46689">
    <property type="entry name" value="Homeodomain-like"/>
    <property type="match status" value="1"/>
</dbReference>
<feature type="region of interest" description="Disordered" evidence="9">
    <location>
        <begin position="120"/>
        <end position="171"/>
    </location>
</feature>
<feature type="DNA-binding region" description="Homeobox" evidence="6">
    <location>
        <begin position="312"/>
        <end position="371"/>
    </location>
</feature>
<evidence type="ECO:0000313" key="11">
    <source>
        <dbReference type="EMBL" id="KAF8791531.1"/>
    </source>
</evidence>
<keyword evidence="8" id="KW-0175">Coiled coil</keyword>
<comment type="caution">
    <text evidence="11">The sequence shown here is derived from an EMBL/GenBank/DDBJ whole genome shotgun (WGS) entry which is preliminary data.</text>
</comment>
<feature type="coiled-coil region" evidence="8">
    <location>
        <begin position="357"/>
        <end position="384"/>
    </location>
</feature>
<proteinExistence type="predicted"/>
<feature type="region of interest" description="Disordered" evidence="9">
    <location>
        <begin position="207"/>
        <end position="271"/>
    </location>
</feature>
<dbReference type="PANTHER" id="PTHR24336:SF8">
    <property type="entry name" value="LADYBIRD EARLY-RELATED"/>
    <property type="match status" value="1"/>
</dbReference>
<dbReference type="Gene3D" id="1.10.10.60">
    <property type="entry name" value="Homeodomain-like"/>
    <property type="match status" value="1"/>
</dbReference>
<evidence type="ECO:0000256" key="3">
    <source>
        <dbReference type="ARBA" id="ARBA00023125"/>
    </source>
</evidence>
<keyword evidence="2" id="KW-0217">Developmental protein</keyword>
<accession>A0A8T0FKK0</accession>
<dbReference type="PRINTS" id="PR00031">
    <property type="entry name" value="HTHREPRESSR"/>
</dbReference>
<dbReference type="PROSITE" id="PS50071">
    <property type="entry name" value="HOMEOBOX_2"/>
    <property type="match status" value="1"/>
</dbReference>
<dbReference type="InterPro" id="IPR001356">
    <property type="entry name" value="HD"/>
</dbReference>
<evidence type="ECO:0000256" key="9">
    <source>
        <dbReference type="SAM" id="MobiDB-lite"/>
    </source>
</evidence>
<dbReference type="GO" id="GO:1990837">
    <property type="term" value="F:sequence-specific double-stranded DNA binding"/>
    <property type="evidence" value="ECO:0007669"/>
    <property type="project" value="TreeGrafter"/>
</dbReference>
<evidence type="ECO:0000256" key="6">
    <source>
        <dbReference type="PROSITE-ProRule" id="PRU00108"/>
    </source>
</evidence>
<dbReference type="AlphaFoldDB" id="A0A8T0FKK0"/>
<evidence type="ECO:0000256" key="7">
    <source>
        <dbReference type="RuleBase" id="RU000682"/>
    </source>
</evidence>
<keyword evidence="12" id="KW-1185">Reference proteome</keyword>
<dbReference type="InterPro" id="IPR000047">
    <property type="entry name" value="HTH_motif"/>
</dbReference>
<protein>
    <submittedName>
        <fullName evidence="11">Transcription factor LBX1 like protein</fullName>
    </submittedName>
</protein>
<evidence type="ECO:0000256" key="8">
    <source>
        <dbReference type="SAM" id="Coils"/>
    </source>
</evidence>
<dbReference type="Pfam" id="PF00046">
    <property type="entry name" value="Homeodomain"/>
    <property type="match status" value="1"/>
</dbReference>
<organism evidence="11 12">
    <name type="scientific">Argiope bruennichi</name>
    <name type="common">Wasp spider</name>
    <name type="synonym">Aranea bruennichi</name>
    <dbReference type="NCBI Taxonomy" id="94029"/>
    <lineage>
        <taxon>Eukaryota</taxon>
        <taxon>Metazoa</taxon>
        <taxon>Ecdysozoa</taxon>
        <taxon>Arthropoda</taxon>
        <taxon>Chelicerata</taxon>
        <taxon>Arachnida</taxon>
        <taxon>Araneae</taxon>
        <taxon>Araneomorphae</taxon>
        <taxon>Entelegynae</taxon>
        <taxon>Araneoidea</taxon>
        <taxon>Araneidae</taxon>
        <taxon>Argiope</taxon>
    </lineage>
</organism>
<feature type="compositionally biased region" description="Polar residues" evidence="9">
    <location>
        <begin position="259"/>
        <end position="271"/>
    </location>
</feature>
<keyword evidence="5 6" id="KW-0539">Nucleus</keyword>
<dbReference type="PANTHER" id="PTHR24336">
    <property type="entry name" value="TRANSCRIPTION FACTOR LBX"/>
    <property type="match status" value="1"/>
</dbReference>
<gene>
    <name evidence="11" type="ORF">HNY73_006380</name>
</gene>
<sequence>MRQQNIVSLVVDDASEVRLICDTRHSVQLLSSYEVIHHFAPLKYNRNWLFCFEWRKSHRAVKPTSRTYKVMACVSDKEDNSNPPTLQEEIPLRIPGTGTTLSNCSDDLLNFSDKTFSLSSPPDIYASSEKDEESRSPAHQEEEEDSTRLERENSDAIPVEDNSESRPDDEYFRPIKKLRMVEFREEMAPIPPKPLTSFFIKDILNHKPSTPRRHSISTDRGIVRPWDFGGPGSTSATSRRRPRSADDDTRSDKFESDSSESPSGGCVNTSPLDALFEMTSKAFEGLDAEEKASDSTRDHLNLFSNRQQPKKKRKSRTAFTNHQIFELEKRFLYQKYLSPADRDEIAQSLGLTNAQVITWFQNRRAKLKRDMEELKKDVDAAKVSGTRAILTSIHEMSNTTKQNLSNSPDS</sequence>
<evidence type="ECO:0000256" key="4">
    <source>
        <dbReference type="ARBA" id="ARBA00023155"/>
    </source>
</evidence>
<evidence type="ECO:0000256" key="2">
    <source>
        <dbReference type="ARBA" id="ARBA00022473"/>
    </source>
</evidence>
<keyword evidence="3 6" id="KW-0238">DNA-binding</keyword>
<reference evidence="11" key="1">
    <citation type="journal article" date="2020" name="bioRxiv">
        <title>Chromosome-level reference genome of the European wasp spider Argiope bruennichi: a resource for studies on range expansion and evolutionary adaptation.</title>
        <authorList>
            <person name="Sheffer M.M."/>
            <person name="Hoppe A."/>
            <person name="Krehenwinkel H."/>
            <person name="Uhl G."/>
            <person name="Kuss A.W."/>
            <person name="Jensen L."/>
            <person name="Jensen C."/>
            <person name="Gillespie R.G."/>
            <person name="Hoff K.J."/>
            <person name="Prost S."/>
        </authorList>
    </citation>
    <scope>NUCLEOTIDE SEQUENCE</scope>
</reference>
<name>A0A8T0FKK0_ARGBR</name>
<evidence type="ECO:0000256" key="5">
    <source>
        <dbReference type="ARBA" id="ARBA00023242"/>
    </source>
</evidence>
<feature type="region of interest" description="Disordered" evidence="9">
    <location>
        <begin position="77"/>
        <end position="97"/>
    </location>
</feature>
<dbReference type="FunFam" id="1.10.10.60:FF:000098">
    <property type="entry name" value="Transcription factor LBX1"/>
    <property type="match status" value="1"/>
</dbReference>
<dbReference type="CDD" id="cd00086">
    <property type="entry name" value="homeodomain"/>
    <property type="match status" value="1"/>
</dbReference>
<dbReference type="InterPro" id="IPR009057">
    <property type="entry name" value="Homeodomain-like_sf"/>
</dbReference>
<evidence type="ECO:0000313" key="12">
    <source>
        <dbReference type="Proteomes" id="UP000807504"/>
    </source>
</evidence>
<feature type="domain" description="Homeobox" evidence="10">
    <location>
        <begin position="310"/>
        <end position="370"/>
    </location>
</feature>
<dbReference type="EMBL" id="JABXBU010000011">
    <property type="protein sequence ID" value="KAF8791531.1"/>
    <property type="molecule type" value="Genomic_DNA"/>
</dbReference>
<dbReference type="InterPro" id="IPR051892">
    <property type="entry name" value="LBX_TF"/>
</dbReference>
<dbReference type="PROSITE" id="PS00027">
    <property type="entry name" value="HOMEOBOX_1"/>
    <property type="match status" value="1"/>
</dbReference>